<dbReference type="EMBL" id="LZLM01000048">
    <property type="protein sequence ID" value="OBJ87127.1"/>
    <property type="molecule type" value="Genomic_DNA"/>
</dbReference>
<reference evidence="1 2" key="1">
    <citation type="submission" date="2016-06" db="EMBL/GenBank/DDBJ databases">
        <authorList>
            <person name="Kjaerup R.B."/>
            <person name="Dalgaard T.S."/>
            <person name="Juul-Madsen H.R."/>
        </authorList>
    </citation>
    <scope>NUCLEOTIDE SEQUENCE [LARGE SCALE GENOMIC DNA]</scope>
    <source>
        <strain evidence="1 2">1276495.2</strain>
    </source>
</reference>
<dbReference type="RefSeq" id="WP_036354181.1">
    <property type="nucleotide sequence ID" value="NZ_LZLF01000354.1"/>
</dbReference>
<evidence type="ECO:0000313" key="1">
    <source>
        <dbReference type="EMBL" id="OBJ87127.1"/>
    </source>
</evidence>
<evidence type="ECO:0000313" key="2">
    <source>
        <dbReference type="Proteomes" id="UP000093925"/>
    </source>
</evidence>
<protein>
    <submittedName>
        <fullName evidence="1">Long chain fatty acid-CoA synthetase Faa4p</fullName>
    </submittedName>
</protein>
<dbReference type="Proteomes" id="UP000093925">
    <property type="component" value="Unassembled WGS sequence"/>
</dbReference>
<sequence length="68" mass="7301">MHCLSVGQCFDIEVTRDAEGWLIRIPEVGGVARASRRAAVELAARKCIAAQTGIPIGYVTVFVAREDG</sequence>
<name>A0A1A3HS68_MYCAS</name>
<organism evidence="1 2">
    <name type="scientific">Mycobacterium asiaticum</name>
    <dbReference type="NCBI Taxonomy" id="1790"/>
    <lineage>
        <taxon>Bacteria</taxon>
        <taxon>Bacillati</taxon>
        <taxon>Actinomycetota</taxon>
        <taxon>Actinomycetes</taxon>
        <taxon>Mycobacteriales</taxon>
        <taxon>Mycobacteriaceae</taxon>
        <taxon>Mycobacterium</taxon>
    </lineage>
</organism>
<proteinExistence type="predicted"/>
<dbReference type="GeneID" id="61216235"/>
<accession>A0A1A3HS68</accession>
<comment type="caution">
    <text evidence="1">The sequence shown here is derived from an EMBL/GenBank/DDBJ whole genome shotgun (WGS) entry which is preliminary data.</text>
</comment>
<dbReference type="AlphaFoldDB" id="A0A1A3HS68"/>
<gene>
    <name evidence="1" type="ORF">A5640_07530</name>
</gene>